<organism evidence="2 3">
    <name type="scientific">Petrachloros mirabilis ULC683</name>
    <dbReference type="NCBI Taxonomy" id="2781853"/>
    <lineage>
        <taxon>Bacteria</taxon>
        <taxon>Bacillati</taxon>
        <taxon>Cyanobacteriota</taxon>
        <taxon>Cyanophyceae</taxon>
        <taxon>Synechococcales</taxon>
        <taxon>Petrachlorosaceae</taxon>
        <taxon>Petrachloros</taxon>
        <taxon>Petrachloros mirabilis</taxon>
    </lineage>
</organism>
<keyword evidence="1" id="KW-0732">Signal</keyword>
<reference evidence="2" key="1">
    <citation type="submission" date="2019-12" db="EMBL/GenBank/DDBJ databases">
        <title>High-Quality draft genome sequences of three cyanobacteria isolated from the limestone walls of the Old Cathedral of Coimbra.</title>
        <authorList>
            <person name="Tiago I."/>
            <person name="Soares F."/>
            <person name="Portugal A."/>
        </authorList>
    </citation>
    <scope>NUCLEOTIDE SEQUENCE [LARGE SCALE GENOMIC DNA]</scope>
    <source>
        <strain evidence="2">C</strain>
    </source>
</reference>
<dbReference type="EMBL" id="WVIC01000057">
    <property type="protein sequence ID" value="NCJ08563.1"/>
    <property type="molecule type" value="Genomic_DNA"/>
</dbReference>
<proteinExistence type="predicted"/>
<gene>
    <name evidence="2" type="ORF">GS597_19025</name>
</gene>
<dbReference type="AlphaFoldDB" id="A0A8K2A2B5"/>
<feature type="chain" id="PRO_5035428479" evidence="1">
    <location>
        <begin position="37"/>
        <end position="136"/>
    </location>
</feature>
<sequence>MNYARALVKTATVGFTALLLDLSLAAFVPTVPAAHAQPGSMLGATTNLKAASSRVITSVSPFQLVHLAHQGHLESEGIPSANSLIYGYIQGKITPRALAMAAVNDRRLPASTLADKTYLRDVKNHLDDLTRIGNGN</sequence>
<evidence type="ECO:0000313" key="2">
    <source>
        <dbReference type="EMBL" id="NCJ08563.1"/>
    </source>
</evidence>
<accession>A0A8K2A2B5</accession>
<feature type="signal peptide" evidence="1">
    <location>
        <begin position="1"/>
        <end position="36"/>
    </location>
</feature>
<dbReference type="RefSeq" id="WP_161827035.1">
    <property type="nucleotide sequence ID" value="NZ_WVIC01000057.1"/>
</dbReference>
<protein>
    <submittedName>
        <fullName evidence="2">Uncharacterized protein</fullName>
    </submittedName>
</protein>
<evidence type="ECO:0000313" key="3">
    <source>
        <dbReference type="Proteomes" id="UP000607397"/>
    </source>
</evidence>
<keyword evidence="3" id="KW-1185">Reference proteome</keyword>
<dbReference type="Proteomes" id="UP000607397">
    <property type="component" value="Unassembled WGS sequence"/>
</dbReference>
<evidence type="ECO:0000256" key="1">
    <source>
        <dbReference type="SAM" id="SignalP"/>
    </source>
</evidence>
<name>A0A8K2A2B5_9CYAN</name>
<comment type="caution">
    <text evidence="2">The sequence shown here is derived from an EMBL/GenBank/DDBJ whole genome shotgun (WGS) entry which is preliminary data.</text>
</comment>